<protein>
    <submittedName>
        <fullName evidence="2">Uncharacterized protein</fullName>
    </submittedName>
</protein>
<reference evidence="2 3" key="1">
    <citation type="submission" date="2021-06" db="EMBL/GenBank/DDBJ databases">
        <authorList>
            <person name="Palmer J.M."/>
        </authorList>
    </citation>
    <scope>NUCLEOTIDE SEQUENCE [LARGE SCALE GENOMIC DNA]</scope>
    <source>
        <strain evidence="2 3">CL_MEX2019</strain>
        <tissue evidence="2">Muscle</tissue>
    </source>
</reference>
<dbReference type="Proteomes" id="UP001352852">
    <property type="component" value="Unassembled WGS sequence"/>
</dbReference>
<accession>A0ABU7D9M5</accession>
<evidence type="ECO:0000313" key="3">
    <source>
        <dbReference type="Proteomes" id="UP001352852"/>
    </source>
</evidence>
<proteinExistence type="predicted"/>
<organism evidence="2 3">
    <name type="scientific">Characodon lateralis</name>
    <dbReference type="NCBI Taxonomy" id="208331"/>
    <lineage>
        <taxon>Eukaryota</taxon>
        <taxon>Metazoa</taxon>
        <taxon>Chordata</taxon>
        <taxon>Craniata</taxon>
        <taxon>Vertebrata</taxon>
        <taxon>Euteleostomi</taxon>
        <taxon>Actinopterygii</taxon>
        <taxon>Neopterygii</taxon>
        <taxon>Teleostei</taxon>
        <taxon>Neoteleostei</taxon>
        <taxon>Acanthomorphata</taxon>
        <taxon>Ovalentaria</taxon>
        <taxon>Atherinomorphae</taxon>
        <taxon>Cyprinodontiformes</taxon>
        <taxon>Goodeidae</taxon>
        <taxon>Characodon</taxon>
    </lineage>
</organism>
<name>A0ABU7D9M5_9TELE</name>
<evidence type="ECO:0000313" key="2">
    <source>
        <dbReference type="EMBL" id="MED6270810.1"/>
    </source>
</evidence>
<comment type="caution">
    <text evidence="2">The sequence shown here is derived from an EMBL/GenBank/DDBJ whole genome shotgun (WGS) entry which is preliminary data.</text>
</comment>
<gene>
    <name evidence="2" type="ORF">CHARACLAT_014055</name>
</gene>
<feature type="compositionally biased region" description="Basic and acidic residues" evidence="1">
    <location>
        <begin position="105"/>
        <end position="116"/>
    </location>
</feature>
<keyword evidence="3" id="KW-1185">Reference proteome</keyword>
<dbReference type="EMBL" id="JAHUTJ010017432">
    <property type="protein sequence ID" value="MED6270810.1"/>
    <property type="molecule type" value="Genomic_DNA"/>
</dbReference>
<sequence length="116" mass="13180">MELIAGDKSVVEDLSDIDDTIKVAEYQPPQQEPSSCEEDSSGCESPIPHPSQPVKEHKHLHYDYEGYRSDCDIARSPIPRHLSQTQQDEAGVSYNVPEWTTPGSRHQEQSKKEVYR</sequence>
<feature type="region of interest" description="Disordered" evidence="1">
    <location>
        <begin position="25"/>
        <end position="57"/>
    </location>
</feature>
<feature type="region of interest" description="Disordered" evidence="1">
    <location>
        <begin position="77"/>
        <end position="116"/>
    </location>
</feature>
<evidence type="ECO:0000256" key="1">
    <source>
        <dbReference type="SAM" id="MobiDB-lite"/>
    </source>
</evidence>